<name>A0A8S9X5Z3_APOLU</name>
<reference evidence="1" key="1">
    <citation type="journal article" date="2021" name="Mol. Ecol. Resour.">
        <title>Apolygus lucorum genome provides insights into omnivorousness and mesophyll feeding.</title>
        <authorList>
            <person name="Liu Y."/>
            <person name="Liu H."/>
            <person name="Wang H."/>
            <person name="Huang T."/>
            <person name="Liu B."/>
            <person name="Yang B."/>
            <person name="Yin L."/>
            <person name="Li B."/>
            <person name="Zhang Y."/>
            <person name="Zhang S."/>
            <person name="Jiang F."/>
            <person name="Zhang X."/>
            <person name="Ren Y."/>
            <person name="Wang B."/>
            <person name="Wang S."/>
            <person name="Lu Y."/>
            <person name="Wu K."/>
            <person name="Fan W."/>
            <person name="Wang G."/>
        </authorList>
    </citation>
    <scope>NUCLEOTIDE SEQUENCE</scope>
    <source>
        <strain evidence="1">12Hb</strain>
    </source>
</reference>
<dbReference type="EMBL" id="WIXP02000010">
    <property type="protein sequence ID" value="KAF6204407.1"/>
    <property type="molecule type" value="Genomic_DNA"/>
</dbReference>
<dbReference type="Proteomes" id="UP000466442">
    <property type="component" value="Unassembled WGS sequence"/>
</dbReference>
<evidence type="ECO:0000313" key="2">
    <source>
        <dbReference type="Proteomes" id="UP000466442"/>
    </source>
</evidence>
<keyword evidence="2" id="KW-1185">Reference proteome</keyword>
<gene>
    <name evidence="1" type="ORF">GE061_002748</name>
</gene>
<dbReference type="AlphaFoldDB" id="A0A8S9X5Z3"/>
<organism evidence="1 2">
    <name type="scientific">Apolygus lucorum</name>
    <name type="common">Small green plant bug</name>
    <name type="synonym">Lygocoris lucorum</name>
    <dbReference type="NCBI Taxonomy" id="248454"/>
    <lineage>
        <taxon>Eukaryota</taxon>
        <taxon>Metazoa</taxon>
        <taxon>Ecdysozoa</taxon>
        <taxon>Arthropoda</taxon>
        <taxon>Hexapoda</taxon>
        <taxon>Insecta</taxon>
        <taxon>Pterygota</taxon>
        <taxon>Neoptera</taxon>
        <taxon>Paraneoptera</taxon>
        <taxon>Hemiptera</taxon>
        <taxon>Heteroptera</taxon>
        <taxon>Panheteroptera</taxon>
        <taxon>Cimicomorpha</taxon>
        <taxon>Miridae</taxon>
        <taxon>Mirini</taxon>
        <taxon>Apolygus</taxon>
    </lineage>
</organism>
<protein>
    <submittedName>
        <fullName evidence="1">Uncharacterized protein</fullName>
    </submittedName>
</protein>
<proteinExistence type="predicted"/>
<comment type="caution">
    <text evidence="1">The sequence shown here is derived from an EMBL/GenBank/DDBJ whole genome shotgun (WGS) entry which is preliminary data.</text>
</comment>
<evidence type="ECO:0000313" key="1">
    <source>
        <dbReference type="EMBL" id="KAF6204407.1"/>
    </source>
</evidence>
<accession>A0A8S9X5Z3</accession>
<sequence>MHMQRFSTNPRRVYTQEAYKARSDWSEGSGTIRANVGHFPSTSPSKIGHFRSRLKTRSKKFRITSFLFYYLFNQDFVTKLDNGS</sequence>